<dbReference type="SMART" id="SM00360">
    <property type="entry name" value="RRM"/>
    <property type="match status" value="3"/>
</dbReference>
<evidence type="ECO:0000256" key="7">
    <source>
        <dbReference type="SAM" id="MobiDB-lite"/>
    </source>
</evidence>
<protein>
    <recommendedName>
        <fullName evidence="8">RRM domain-containing protein</fullName>
    </recommendedName>
</protein>
<dbReference type="OrthoDB" id="266020at2759"/>
<dbReference type="PANTHER" id="PTHR10352">
    <property type="entry name" value="EUKARYOTIC TRANSLATION INITIATION FACTOR 3 SUBUNIT G"/>
    <property type="match status" value="1"/>
</dbReference>
<dbReference type="GO" id="GO:1990904">
    <property type="term" value="C:ribonucleoprotein complex"/>
    <property type="evidence" value="ECO:0007669"/>
    <property type="project" value="InterPro"/>
</dbReference>
<dbReference type="InterPro" id="IPR002343">
    <property type="entry name" value="Hud_Sxl_RNA"/>
</dbReference>
<evidence type="ECO:0000313" key="9">
    <source>
        <dbReference type="EMBL" id="VDD79365.1"/>
    </source>
</evidence>
<evidence type="ECO:0000256" key="1">
    <source>
        <dbReference type="ARBA" id="ARBA00004123"/>
    </source>
</evidence>
<gene>
    <name evidence="9" type="ORF">MCOS_LOCUS5368</name>
</gene>
<proteinExistence type="inferred from homology"/>
<dbReference type="GO" id="GO:0005737">
    <property type="term" value="C:cytoplasm"/>
    <property type="evidence" value="ECO:0007669"/>
    <property type="project" value="UniProtKB-ARBA"/>
</dbReference>
<feature type="compositionally biased region" description="Basic and acidic residues" evidence="7">
    <location>
        <begin position="1"/>
        <end position="13"/>
    </location>
</feature>
<dbReference type="GO" id="GO:0010629">
    <property type="term" value="P:negative regulation of gene expression"/>
    <property type="evidence" value="ECO:0007669"/>
    <property type="project" value="UniProtKB-ARBA"/>
</dbReference>
<dbReference type="InterPro" id="IPR000504">
    <property type="entry name" value="RRM_dom"/>
</dbReference>
<feature type="region of interest" description="Disordered" evidence="7">
    <location>
        <begin position="1"/>
        <end position="48"/>
    </location>
</feature>
<evidence type="ECO:0000256" key="4">
    <source>
        <dbReference type="ARBA" id="ARBA00022884"/>
    </source>
</evidence>
<keyword evidence="5" id="KW-0539">Nucleus</keyword>
<dbReference type="GO" id="GO:0003729">
    <property type="term" value="F:mRNA binding"/>
    <property type="evidence" value="ECO:0007669"/>
    <property type="project" value="UniProtKB-ARBA"/>
</dbReference>
<dbReference type="Pfam" id="PF00076">
    <property type="entry name" value="RRM_1"/>
    <property type="match status" value="3"/>
</dbReference>
<evidence type="ECO:0000256" key="3">
    <source>
        <dbReference type="ARBA" id="ARBA00022737"/>
    </source>
</evidence>
<feature type="compositionally biased region" description="Low complexity" evidence="7">
    <location>
        <begin position="226"/>
        <end position="243"/>
    </location>
</feature>
<organism evidence="9 10">
    <name type="scientific">Mesocestoides corti</name>
    <name type="common">Flatworm</name>
    <dbReference type="NCBI Taxonomy" id="53468"/>
    <lineage>
        <taxon>Eukaryota</taxon>
        <taxon>Metazoa</taxon>
        <taxon>Spiralia</taxon>
        <taxon>Lophotrochozoa</taxon>
        <taxon>Platyhelminthes</taxon>
        <taxon>Cestoda</taxon>
        <taxon>Eucestoda</taxon>
        <taxon>Cyclophyllidea</taxon>
        <taxon>Mesocestoididae</taxon>
        <taxon>Mesocestoides</taxon>
    </lineage>
</organism>
<dbReference type="FunFam" id="3.30.70.330:FF:000205">
    <property type="entry name" value="Sex lethal, isoform B"/>
    <property type="match status" value="1"/>
</dbReference>
<evidence type="ECO:0000313" key="10">
    <source>
        <dbReference type="Proteomes" id="UP000267029"/>
    </source>
</evidence>
<feature type="compositionally biased region" description="Polar residues" evidence="7">
    <location>
        <begin position="177"/>
        <end position="193"/>
    </location>
</feature>
<dbReference type="Proteomes" id="UP000267029">
    <property type="component" value="Unassembled WGS sequence"/>
</dbReference>
<feature type="region of interest" description="Disordered" evidence="7">
    <location>
        <begin position="706"/>
        <end position="782"/>
    </location>
</feature>
<feature type="compositionally biased region" description="Pro residues" evidence="7">
    <location>
        <begin position="711"/>
        <end position="723"/>
    </location>
</feature>
<feature type="compositionally biased region" description="Polar residues" evidence="7">
    <location>
        <begin position="148"/>
        <end position="161"/>
    </location>
</feature>
<dbReference type="CDD" id="cd12377">
    <property type="entry name" value="RRM3_Hu"/>
    <property type="match status" value="1"/>
</dbReference>
<dbReference type="PRINTS" id="PR00961">
    <property type="entry name" value="HUDSXLRNA"/>
</dbReference>
<feature type="domain" description="RRM" evidence="8">
    <location>
        <begin position="629"/>
        <end position="707"/>
    </location>
</feature>
<dbReference type="CDD" id="cd12650">
    <property type="entry name" value="RRM1_Hu"/>
    <property type="match status" value="1"/>
</dbReference>
<dbReference type="GO" id="GO:0005634">
    <property type="term" value="C:nucleus"/>
    <property type="evidence" value="ECO:0007669"/>
    <property type="project" value="UniProtKB-SubCell"/>
</dbReference>
<reference evidence="9 10" key="1">
    <citation type="submission" date="2018-10" db="EMBL/GenBank/DDBJ databases">
        <authorList>
            <consortium name="Pathogen Informatics"/>
        </authorList>
    </citation>
    <scope>NUCLEOTIDE SEQUENCE [LARGE SCALE GENOMIC DNA]</scope>
</reference>
<dbReference type="Gene3D" id="3.30.70.330">
    <property type="match status" value="3"/>
</dbReference>
<dbReference type="InterPro" id="IPR035979">
    <property type="entry name" value="RBD_domain_sf"/>
</dbReference>
<dbReference type="NCBIfam" id="TIGR01661">
    <property type="entry name" value="ELAV_HUD_SF"/>
    <property type="match status" value="1"/>
</dbReference>
<dbReference type="CDD" id="cd12652">
    <property type="entry name" value="RRM2_Hu"/>
    <property type="match status" value="1"/>
</dbReference>
<accession>A0A0R3UEE6</accession>
<dbReference type="GO" id="GO:0009967">
    <property type="term" value="P:positive regulation of signal transduction"/>
    <property type="evidence" value="ECO:0007669"/>
    <property type="project" value="UniProtKB-ARBA"/>
</dbReference>
<feature type="compositionally biased region" description="Polar residues" evidence="7">
    <location>
        <begin position="728"/>
        <end position="754"/>
    </location>
</feature>
<feature type="region of interest" description="Disordered" evidence="7">
    <location>
        <begin position="219"/>
        <end position="245"/>
    </location>
</feature>
<evidence type="ECO:0000259" key="8">
    <source>
        <dbReference type="PROSITE" id="PS50102"/>
    </source>
</evidence>
<dbReference type="SUPFAM" id="SSF54928">
    <property type="entry name" value="RNA-binding domain, RBD"/>
    <property type="match status" value="2"/>
</dbReference>
<keyword evidence="4 6" id="KW-0694">RNA-binding</keyword>
<name>A0A0R3UEE6_MESCO</name>
<dbReference type="InterPro" id="IPR006548">
    <property type="entry name" value="ELAD_HU_SF"/>
</dbReference>
<dbReference type="EMBL" id="UXSR01005191">
    <property type="protein sequence ID" value="VDD79365.1"/>
    <property type="molecule type" value="Genomic_DNA"/>
</dbReference>
<feature type="domain" description="RRM" evidence="8">
    <location>
        <begin position="344"/>
        <end position="422"/>
    </location>
</feature>
<sequence>MSREICAEKREIRSLSTNPLSVSQPSISVAGQDQRASGDIGDEQRSSDKCAITSIFNPHESTSNMINETLCQYTSEGTPERAVESQERAGLNESNLSVCESDALKANKDVPTTSESNNAASSNLMSGNFLLKIHQHDHQKEALEKSVTESTYSTSISPCSDSTEKVILNSPEPHVSENPSIRTNQQCVTSSHPNEPHKSQTPARIYIPDPKLQNFKSSSVVYPQKQGQISPPSQFQQQQQQQQDNRIKINKERRVEESNTYMQHPDVPYFPPESNFKSTTLSQPAPQNNAATSARNFSGNIHGNNYFFSSPSPSNMTTSNGSITQGQLDVCNLSGQTCESVNKTNLIVNYLPPYMSQDEVKALFSSIGEVESCKLVREKASGESLGYAFVKFVRAADAEKAIRTLNGLRLQNKTIKVSIARPSSESIKGANLYICGLPRKMTQTELEELFSHCGKIITARILYDNKTGLSRGVAFIRFDQRHEAEQAIRRLNGYQPPADYPNAPPNEPITVKFANSPNSIRHDSLGLALLKQAAQLQSVAASVVSPPARSAASAAANAVAAAGLLSPLQQFASISNRLKYSSALAGGANGQGPNAADLLPAVASAAAVVNPLLAPAVAASSGALTATGWCIFVYNLAPETEESNLWQLFGPFGAVQTVKIIRDPTTNKCKGFGFVTMSNYEEALLAIHSLNGFALGNRVLQVSFKTTPNPRLRPPTHTPPPSTLSPTLQMSQMNGKLNESILPTPQGTSETPAKTPQMLGDSSGVGTTTPSQGGVKFSPQLARRSASISSGAECSSPAGNRSLFSQLTSNAKSEIKNESRAGNENPSFCKSFTSTAAEVGDFSSLNSGQKSSTVSRENTALRLFAEKQNQNRVAQNETNAKKL</sequence>
<dbReference type="STRING" id="53468.A0A0R3UEE6"/>
<keyword evidence="3" id="KW-0677">Repeat</keyword>
<comment type="similarity">
    <text evidence="2">Belongs to the RRM elav family.</text>
</comment>
<comment type="subcellular location">
    <subcellularLocation>
        <location evidence="1">Nucleus</location>
    </subcellularLocation>
</comment>
<dbReference type="FunFam" id="3.30.70.330:FF:000383">
    <property type="entry name" value="Sex lethal, isoform D"/>
    <property type="match status" value="1"/>
</dbReference>
<dbReference type="GO" id="GO:0050686">
    <property type="term" value="P:negative regulation of mRNA processing"/>
    <property type="evidence" value="ECO:0007669"/>
    <property type="project" value="UniProtKB-ARBA"/>
</dbReference>
<dbReference type="InterPro" id="IPR012677">
    <property type="entry name" value="Nucleotide-bd_a/b_plait_sf"/>
</dbReference>
<feature type="region of interest" description="Disordered" evidence="7">
    <location>
        <begin position="140"/>
        <end position="203"/>
    </location>
</feature>
<feature type="domain" description="RRM" evidence="8">
    <location>
        <begin position="430"/>
        <end position="516"/>
    </location>
</feature>
<dbReference type="AlphaFoldDB" id="A0A0R3UEE6"/>
<evidence type="ECO:0000256" key="6">
    <source>
        <dbReference type="PROSITE-ProRule" id="PRU00176"/>
    </source>
</evidence>
<evidence type="ECO:0000256" key="5">
    <source>
        <dbReference type="ARBA" id="ARBA00023242"/>
    </source>
</evidence>
<feature type="compositionally biased region" description="Polar residues" evidence="7">
    <location>
        <begin position="14"/>
        <end position="35"/>
    </location>
</feature>
<dbReference type="InterPro" id="IPR034775">
    <property type="entry name" value="Elav_RRM1"/>
</dbReference>
<dbReference type="PROSITE" id="PS50102">
    <property type="entry name" value="RRM"/>
    <property type="match status" value="3"/>
</dbReference>
<evidence type="ECO:0000256" key="2">
    <source>
        <dbReference type="ARBA" id="ARBA00006266"/>
    </source>
</evidence>
<keyword evidence="10" id="KW-1185">Reference proteome</keyword>